<dbReference type="OrthoDB" id="9798454at2"/>
<protein>
    <submittedName>
        <fullName evidence="3">Flavodoxin family protein</fullName>
    </submittedName>
</protein>
<dbReference type="Pfam" id="PF02525">
    <property type="entry name" value="Flavodoxin_2"/>
    <property type="match status" value="1"/>
</dbReference>
<dbReference type="InterPro" id="IPR029039">
    <property type="entry name" value="Flavoprotein-like_sf"/>
</dbReference>
<evidence type="ECO:0000313" key="4">
    <source>
        <dbReference type="Proteomes" id="UP000307790"/>
    </source>
</evidence>
<dbReference type="SUPFAM" id="SSF52218">
    <property type="entry name" value="Flavoproteins"/>
    <property type="match status" value="1"/>
</dbReference>
<comment type="caution">
    <text evidence="3">The sequence shown here is derived from an EMBL/GenBank/DDBJ whole genome shotgun (WGS) entry which is preliminary data.</text>
</comment>
<feature type="domain" description="Flavodoxin-like fold" evidence="2">
    <location>
        <begin position="4"/>
        <end position="172"/>
    </location>
</feature>
<dbReference type="InterPro" id="IPR003680">
    <property type="entry name" value="Flavodoxin_fold"/>
</dbReference>
<evidence type="ECO:0000259" key="2">
    <source>
        <dbReference type="Pfam" id="PF02525"/>
    </source>
</evidence>
<dbReference type="EMBL" id="VCBC01000004">
    <property type="protein sequence ID" value="TLU66877.1"/>
    <property type="molecule type" value="Genomic_DNA"/>
</dbReference>
<dbReference type="GO" id="GO:0009055">
    <property type="term" value="F:electron transfer activity"/>
    <property type="evidence" value="ECO:0007669"/>
    <property type="project" value="TreeGrafter"/>
</dbReference>
<dbReference type="Proteomes" id="UP000307790">
    <property type="component" value="Unassembled WGS sequence"/>
</dbReference>
<evidence type="ECO:0000256" key="1">
    <source>
        <dbReference type="ARBA" id="ARBA00023002"/>
    </source>
</evidence>
<dbReference type="PANTHER" id="PTHR47307">
    <property type="entry name" value="GLUTATHIONE-REGULATED POTASSIUM-EFFLUX SYSTEM ANCILLARY PROTEIN KEFG"/>
    <property type="match status" value="1"/>
</dbReference>
<dbReference type="RefSeq" id="WP_138318943.1">
    <property type="nucleotide sequence ID" value="NZ_VCBC01000004.1"/>
</dbReference>
<reference evidence="3 4" key="1">
    <citation type="submission" date="2019-05" db="EMBL/GenBank/DDBJ databases">
        <title>Genome sequences of Thalassotalea litorea 1K03283.</title>
        <authorList>
            <person name="Zhang D."/>
        </authorList>
    </citation>
    <scope>NUCLEOTIDE SEQUENCE [LARGE SCALE GENOMIC DNA]</scope>
    <source>
        <strain evidence="3 4">MCCC 1K03283</strain>
    </source>
</reference>
<name>A0A5R9IS35_9GAMM</name>
<accession>A0A5R9IS35</accession>
<sequence>MSQSKILVLFAHPSLHRSEANAPIFQQACEFDFVTAVDLYAEYPRLNIDIDREQQRLLAHDIVIFQFPIYWYSTPAILKEWQDLVLEYGFAYGQDGNQLKGKTFLCAVTAGGSVEAYRQGGHNNFTVRELFRPLEQTAIMTGMHYLPPLTLFGSRTATDENRLPLHLQHWTTTLDMLHEGQIDIQRADSFITLNDYLTDKTMGIEKYHSKEVGPDNLEQEDNR</sequence>
<evidence type="ECO:0000313" key="3">
    <source>
        <dbReference type="EMBL" id="TLU66877.1"/>
    </source>
</evidence>
<gene>
    <name evidence="3" type="ORF">FE810_05065</name>
</gene>
<dbReference type="InterPro" id="IPR046980">
    <property type="entry name" value="KefG/KefF"/>
</dbReference>
<proteinExistence type="predicted"/>
<dbReference type="Gene3D" id="3.40.50.360">
    <property type="match status" value="1"/>
</dbReference>
<keyword evidence="1" id="KW-0560">Oxidoreductase</keyword>
<organism evidence="3 4">
    <name type="scientific">Thalassotalea litorea</name>
    <dbReference type="NCBI Taxonomy" id="2020715"/>
    <lineage>
        <taxon>Bacteria</taxon>
        <taxon>Pseudomonadati</taxon>
        <taxon>Pseudomonadota</taxon>
        <taxon>Gammaproteobacteria</taxon>
        <taxon>Alteromonadales</taxon>
        <taxon>Colwelliaceae</taxon>
        <taxon>Thalassotalea</taxon>
    </lineage>
</organism>
<dbReference type="GO" id="GO:0003955">
    <property type="term" value="F:NAD(P)H dehydrogenase (quinone) activity"/>
    <property type="evidence" value="ECO:0007669"/>
    <property type="project" value="TreeGrafter"/>
</dbReference>
<dbReference type="AlphaFoldDB" id="A0A5R9IS35"/>
<dbReference type="GO" id="GO:0010181">
    <property type="term" value="F:FMN binding"/>
    <property type="evidence" value="ECO:0007669"/>
    <property type="project" value="TreeGrafter"/>
</dbReference>
<dbReference type="PANTHER" id="PTHR47307:SF1">
    <property type="entry name" value="GLUTATHIONE-REGULATED POTASSIUM-EFFLUX SYSTEM ANCILLARY PROTEIN KEFG"/>
    <property type="match status" value="1"/>
</dbReference>
<keyword evidence="4" id="KW-1185">Reference proteome</keyword>